<evidence type="ECO:0000313" key="2">
    <source>
        <dbReference type="Proteomes" id="UP000484988"/>
    </source>
</evidence>
<proteinExistence type="predicted"/>
<gene>
    <name evidence="1" type="ORF">SCWH03_26630</name>
</gene>
<evidence type="ECO:0000313" key="1">
    <source>
        <dbReference type="EMBL" id="GFH36435.1"/>
    </source>
</evidence>
<accession>A0A6A0AVI5</accession>
<sequence>MPKACMALLPLSDVVPLSSPMARACGAAVSETPATDAVTAAAAHSFFMVVPFREVRDKRGVGMRTPPVSAAVTNPGTRAPVAACSPIGRAQRALFGAFGSARADDPGCYGILGAWRSTRVMGNGGG</sequence>
<reference evidence="1 2" key="1">
    <citation type="submission" date="2020-02" db="EMBL/GenBank/DDBJ databases">
        <title>Whole Genome Shotgun Sequence of Streptomyces sp. strain CWH03.</title>
        <authorList>
            <person name="Dohra H."/>
            <person name="Kodani S."/>
            <person name="Yamamura H."/>
        </authorList>
    </citation>
    <scope>NUCLEOTIDE SEQUENCE [LARGE SCALE GENOMIC DNA]</scope>
    <source>
        <strain evidence="1 2">CWH03</strain>
    </source>
</reference>
<name>A0A6A0AVI5_9ACTN</name>
<organism evidence="1 2">
    <name type="scientific">Streptomyces pacificus</name>
    <dbReference type="NCBI Taxonomy" id="2705029"/>
    <lineage>
        <taxon>Bacteria</taxon>
        <taxon>Bacillati</taxon>
        <taxon>Actinomycetota</taxon>
        <taxon>Actinomycetes</taxon>
        <taxon>Kitasatosporales</taxon>
        <taxon>Streptomycetaceae</taxon>
        <taxon>Streptomyces</taxon>
    </lineage>
</organism>
<comment type="caution">
    <text evidence="1">The sequence shown here is derived from an EMBL/GenBank/DDBJ whole genome shotgun (WGS) entry which is preliminary data.</text>
</comment>
<dbReference type="Proteomes" id="UP000484988">
    <property type="component" value="Unassembled WGS sequence"/>
</dbReference>
<keyword evidence="2" id="KW-1185">Reference proteome</keyword>
<dbReference type="AlphaFoldDB" id="A0A6A0AVI5"/>
<dbReference type="EMBL" id="BLLG01000006">
    <property type="protein sequence ID" value="GFH36435.1"/>
    <property type="molecule type" value="Genomic_DNA"/>
</dbReference>
<protein>
    <submittedName>
        <fullName evidence="1">Uncharacterized protein</fullName>
    </submittedName>
</protein>